<dbReference type="SUPFAM" id="SSF56112">
    <property type="entry name" value="Protein kinase-like (PK-like)"/>
    <property type="match status" value="1"/>
</dbReference>
<evidence type="ECO:0000256" key="7">
    <source>
        <dbReference type="ARBA" id="ARBA00023137"/>
    </source>
</evidence>
<dbReference type="InterPro" id="IPR036860">
    <property type="entry name" value="SH2_dom_sf"/>
</dbReference>
<comment type="catalytic activity">
    <reaction evidence="8">
        <text>L-tyrosyl-[protein] + ATP = O-phospho-L-tyrosyl-[protein] + ADP + H(+)</text>
        <dbReference type="Rhea" id="RHEA:10596"/>
        <dbReference type="Rhea" id="RHEA-COMP:10136"/>
        <dbReference type="Rhea" id="RHEA-COMP:20101"/>
        <dbReference type="ChEBI" id="CHEBI:15378"/>
        <dbReference type="ChEBI" id="CHEBI:30616"/>
        <dbReference type="ChEBI" id="CHEBI:46858"/>
        <dbReference type="ChEBI" id="CHEBI:61978"/>
        <dbReference type="ChEBI" id="CHEBI:456216"/>
        <dbReference type="EC" id="2.7.10.2"/>
    </reaction>
</comment>
<organism evidence="14 15">
    <name type="scientific">Pomacea canaliculata</name>
    <name type="common">Golden apple snail</name>
    <dbReference type="NCBI Taxonomy" id="400727"/>
    <lineage>
        <taxon>Eukaryota</taxon>
        <taxon>Metazoa</taxon>
        <taxon>Spiralia</taxon>
        <taxon>Lophotrochozoa</taxon>
        <taxon>Mollusca</taxon>
        <taxon>Gastropoda</taxon>
        <taxon>Caenogastropoda</taxon>
        <taxon>Architaenioglossa</taxon>
        <taxon>Ampullarioidea</taxon>
        <taxon>Ampullariidae</taxon>
        <taxon>Pomacea</taxon>
    </lineage>
</organism>
<evidence type="ECO:0000256" key="2">
    <source>
        <dbReference type="ARBA" id="ARBA00022553"/>
    </source>
</evidence>
<evidence type="ECO:0000256" key="10">
    <source>
        <dbReference type="PROSITE-ProRule" id="PRU10141"/>
    </source>
</evidence>
<protein>
    <recommendedName>
        <fullName evidence="1">non-specific protein-tyrosine kinase</fullName>
        <ecNumber evidence="1">2.7.10.2</ecNumber>
    </recommendedName>
</protein>
<dbReference type="Gene3D" id="1.10.510.10">
    <property type="entry name" value="Transferase(Phosphotransferase) domain 1"/>
    <property type="match status" value="1"/>
</dbReference>
<accession>A0A2T7PQQ5</accession>
<feature type="compositionally biased region" description="Basic and acidic residues" evidence="11">
    <location>
        <begin position="7"/>
        <end position="25"/>
    </location>
</feature>
<dbReference type="Gene3D" id="3.30.200.20">
    <property type="entry name" value="Phosphorylase Kinase, domain 1"/>
    <property type="match status" value="1"/>
</dbReference>
<dbReference type="InterPro" id="IPR017441">
    <property type="entry name" value="Protein_kinase_ATP_BS"/>
</dbReference>
<evidence type="ECO:0000256" key="8">
    <source>
        <dbReference type="ARBA" id="ARBA00051245"/>
    </source>
</evidence>
<dbReference type="FunFam" id="1.10.510.10:FF:000554">
    <property type="entry name" value="Predicted protein"/>
    <property type="match status" value="1"/>
</dbReference>
<feature type="region of interest" description="Disordered" evidence="11">
    <location>
        <begin position="1"/>
        <end position="65"/>
    </location>
</feature>
<dbReference type="SMART" id="SM00219">
    <property type="entry name" value="TyrKc"/>
    <property type="match status" value="1"/>
</dbReference>
<keyword evidence="9" id="KW-0727">SH2 domain</keyword>
<dbReference type="InterPro" id="IPR050198">
    <property type="entry name" value="Non-receptor_tyrosine_kinases"/>
</dbReference>
<dbReference type="PROSITE" id="PS00107">
    <property type="entry name" value="PROTEIN_KINASE_ATP"/>
    <property type="match status" value="1"/>
</dbReference>
<dbReference type="EMBL" id="PZQS01000002">
    <property type="protein sequence ID" value="PVD35761.1"/>
    <property type="molecule type" value="Genomic_DNA"/>
</dbReference>
<dbReference type="SUPFAM" id="SSF50044">
    <property type="entry name" value="SH3-domain"/>
    <property type="match status" value="1"/>
</dbReference>
<dbReference type="SUPFAM" id="SSF55550">
    <property type="entry name" value="SH2 domain"/>
    <property type="match status" value="1"/>
</dbReference>
<dbReference type="AlphaFoldDB" id="A0A2T7PQQ5"/>
<dbReference type="Pfam" id="PF07714">
    <property type="entry name" value="PK_Tyr_Ser-Thr"/>
    <property type="match status" value="1"/>
</dbReference>
<sequence>MGARQAKPSEDRKDNSKRLPSKKDLINGPSPELLTAGISPGKTDPRGDGSKRPLPPPPPPKAPKEEAKTVLAMYDFDGINNDDLSFKKGDRLKLESNKPHLPRLSVLMNYGAPTGLSIKHYKIRTLTQGGYCISARQSFRTVVDLIKYYRDCPSGRTGLCTRLIHPCPRERPKVLFRELEVAREFVKLGSKLGAGCFGDVFQGRLHGVIDVAIKTLKPGTMTSEAFLREAKLMHSQLHDNLVQLLAVCTTEEPIWIITELMVHGSLLDYLRNDAGAAVTFAVIVDMAAQISDAMSYLERKNFVHRDLRAANILVGEGHEVKVADFGLARVLETDGNGETFSAPDNSKFPLKWTAPEAASQRMFTTKSDVWSFGVLLYEMVTLGRVPYPGMSGMETLTKIREGYRMERPVTGKIVCSEDFYNIMSSCWKAVPDERPTFEYLHSIFVDYIVSTEESYDDSNRI</sequence>
<dbReference type="InterPro" id="IPR008266">
    <property type="entry name" value="Tyr_kinase_AS"/>
</dbReference>
<evidence type="ECO:0000313" key="15">
    <source>
        <dbReference type="Proteomes" id="UP000245119"/>
    </source>
</evidence>
<keyword evidence="4 10" id="KW-0547">Nucleotide-binding</keyword>
<keyword evidence="2" id="KW-0597">Phosphoprotein</keyword>
<dbReference type="PANTHER" id="PTHR24418">
    <property type="entry name" value="TYROSINE-PROTEIN KINASE"/>
    <property type="match status" value="1"/>
</dbReference>
<feature type="domain" description="Protein kinase" evidence="13">
    <location>
        <begin position="186"/>
        <end position="444"/>
    </location>
</feature>
<evidence type="ECO:0000256" key="1">
    <source>
        <dbReference type="ARBA" id="ARBA00011903"/>
    </source>
</evidence>
<evidence type="ECO:0000259" key="12">
    <source>
        <dbReference type="PROSITE" id="PS50001"/>
    </source>
</evidence>
<dbReference type="PROSITE" id="PS50001">
    <property type="entry name" value="SH2"/>
    <property type="match status" value="1"/>
</dbReference>
<feature type="binding site" evidence="10">
    <location>
        <position position="214"/>
    </location>
    <ligand>
        <name>ATP</name>
        <dbReference type="ChEBI" id="CHEBI:30616"/>
    </ligand>
</feature>
<keyword evidence="15" id="KW-1185">Reference proteome</keyword>
<dbReference type="InterPro" id="IPR000980">
    <property type="entry name" value="SH2"/>
</dbReference>
<reference evidence="14 15" key="1">
    <citation type="submission" date="2018-04" db="EMBL/GenBank/DDBJ databases">
        <title>The genome of golden apple snail Pomacea canaliculata provides insight into stress tolerance and invasive adaptation.</title>
        <authorList>
            <person name="Liu C."/>
            <person name="Liu B."/>
            <person name="Ren Y."/>
            <person name="Zhang Y."/>
            <person name="Wang H."/>
            <person name="Li S."/>
            <person name="Jiang F."/>
            <person name="Yin L."/>
            <person name="Zhang G."/>
            <person name="Qian W."/>
            <person name="Fan W."/>
        </authorList>
    </citation>
    <scope>NUCLEOTIDE SEQUENCE [LARGE SCALE GENOMIC DNA]</scope>
    <source>
        <strain evidence="14">SZHN2017</strain>
        <tissue evidence="14">Muscle</tissue>
    </source>
</reference>
<dbReference type="Gene3D" id="2.30.30.40">
    <property type="entry name" value="SH3 Domains"/>
    <property type="match status" value="1"/>
</dbReference>
<dbReference type="PRINTS" id="PR00109">
    <property type="entry name" value="TYRKINASE"/>
</dbReference>
<evidence type="ECO:0000256" key="3">
    <source>
        <dbReference type="ARBA" id="ARBA00022679"/>
    </source>
</evidence>
<evidence type="ECO:0000313" key="14">
    <source>
        <dbReference type="EMBL" id="PVD35761.1"/>
    </source>
</evidence>
<dbReference type="OrthoDB" id="4062651at2759"/>
<dbReference type="STRING" id="400727.A0A2T7PQQ5"/>
<evidence type="ECO:0000256" key="6">
    <source>
        <dbReference type="ARBA" id="ARBA00022840"/>
    </source>
</evidence>
<gene>
    <name evidence="14" type="ORF">C0Q70_02724</name>
</gene>
<keyword evidence="5" id="KW-0418">Kinase</keyword>
<dbReference type="Pfam" id="PF00017">
    <property type="entry name" value="SH2"/>
    <property type="match status" value="1"/>
</dbReference>
<evidence type="ECO:0000256" key="11">
    <source>
        <dbReference type="SAM" id="MobiDB-lite"/>
    </source>
</evidence>
<keyword evidence="3" id="KW-0808">Transferase</keyword>
<dbReference type="GO" id="GO:0005524">
    <property type="term" value="F:ATP binding"/>
    <property type="evidence" value="ECO:0007669"/>
    <property type="project" value="UniProtKB-UniRule"/>
</dbReference>
<dbReference type="EC" id="2.7.10.2" evidence="1"/>
<keyword evidence="6 10" id="KW-0067">ATP-binding</keyword>
<dbReference type="InterPro" id="IPR011009">
    <property type="entry name" value="Kinase-like_dom_sf"/>
</dbReference>
<name>A0A2T7PQQ5_POMCA</name>
<evidence type="ECO:0000256" key="4">
    <source>
        <dbReference type="ARBA" id="ARBA00022741"/>
    </source>
</evidence>
<evidence type="ECO:0000259" key="13">
    <source>
        <dbReference type="PROSITE" id="PS50011"/>
    </source>
</evidence>
<dbReference type="Gene3D" id="3.30.505.10">
    <property type="entry name" value="SH2 domain"/>
    <property type="match status" value="1"/>
</dbReference>
<feature type="domain" description="SH2" evidence="12">
    <location>
        <begin position="64"/>
        <end position="167"/>
    </location>
</feature>
<evidence type="ECO:0000256" key="9">
    <source>
        <dbReference type="PROSITE-ProRule" id="PRU00191"/>
    </source>
</evidence>
<proteinExistence type="predicted"/>
<dbReference type="PROSITE" id="PS00109">
    <property type="entry name" value="PROTEIN_KINASE_TYR"/>
    <property type="match status" value="1"/>
</dbReference>
<dbReference type="PROSITE" id="PS50011">
    <property type="entry name" value="PROTEIN_KINASE_DOM"/>
    <property type="match status" value="1"/>
</dbReference>
<dbReference type="Proteomes" id="UP000245119">
    <property type="component" value="Linkage Group LG2"/>
</dbReference>
<dbReference type="InterPro" id="IPR000719">
    <property type="entry name" value="Prot_kinase_dom"/>
</dbReference>
<dbReference type="InterPro" id="IPR020635">
    <property type="entry name" value="Tyr_kinase_cat_dom"/>
</dbReference>
<evidence type="ECO:0000256" key="5">
    <source>
        <dbReference type="ARBA" id="ARBA00022777"/>
    </source>
</evidence>
<dbReference type="GO" id="GO:0004715">
    <property type="term" value="F:non-membrane spanning protein tyrosine kinase activity"/>
    <property type="evidence" value="ECO:0007669"/>
    <property type="project" value="UniProtKB-EC"/>
</dbReference>
<dbReference type="InterPro" id="IPR001245">
    <property type="entry name" value="Ser-Thr/Tyr_kinase_cat_dom"/>
</dbReference>
<comment type="caution">
    <text evidence="14">The sequence shown here is derived from an EMBL/GenBank/DDBJ whole genome shotgun (WGS) entry which is preliminary data.</text>
</comment>
<keyword evidence="7" id="KW-0829">Tyrosine-protein kinase</keyword>
<dbReference type="InterPro" id="IPR036028">
    <property type="entry name" value="SH3-like_dom_sf"/>
</dbReference>